<dbReference type="InterPro" id="IPR046342">
    <property type="entry name" value="CBS_dom_sf"/>
</dbReference>
<dbReference type="InterPro" id="IPR000644">
    <property type="entry name" value="CBS_dom"/>
</dbReference>
<dbReference type="KEGG" id="jda:BW727_101639"/>
<evidence type="ECO:0000256" key="1">
    <source>
        <dbReference type="PROSITE-ProRule" id="PRU00703"/>
    </source>
</evidence>
<dbReference type="Gene3D" id="3.10.580.10">
    <property type="entry name" value="CBS-domain"/>
    <property type="match status" value="1"/>
</dbReference>
<dbReference type="SUPFAM" id="SSF54631">
    <property type="entry name" value="CBS-domain pair"/>
    <property type="match status" value="1"/>
</dbReference>
<keyword evidence="4" id="KW-1185">Reference proteome</keyword>
<name>A0A1S6IR28_9LACT</name>
<dbReference type="EMBL" id="CP019728">
    <property type="protein sequence ID" value="AQS54005.1"/>
    <property type="molecule type" value="Genomic_DNA"/>
</dbReference>
<dbReference type="Pfam" id="PF00571">
    <property type="entry name" value="CBS"/>
    <property type="match status" value="1"/>
</dbReference>
<accession>A0A1S6IR28</accession>
<gene>
    <name evidence="3" type="ORF">BW727_101639</name>
</gene>
<proteinExistence type="predicted"/>
<dbReference type="RefSeq" id="WP_062469481.1">
    <property type="nucleotide sequence ID" value="NZ_BBYN01000013.1"/>
</dbReference>
<evidence type="ECO:0000313" key="3">
    <source>
        <dbReference type="EMBL" id="AQS54005.1"/>
    </source>
</evidence>
<keyword evidence="1" id="KW-0129">CBS domain</keyword>
<dbReference type="PROSITE" id="PS51371">
    <property type="entry name" value="CBS"/>
    <property type="match status" value="1"/>
</dbReference>
<feature type="domain" description="CBS" evidence="2">
    <location>
        <begin position="96"/>
        <end position="154"/>
    </location>
</feature>
<evidence type="ECO:0000313" key="4">
    <source>
        <dbReference type="Proteomes" id="UP000188993"/>
    </source>
</evidence>
<evidence type="ECO:0000259" key="2">
    <source>
        <dbReference type="PROSITE" id="PS51371"/>
    </source>
</evidence>
<organism evidence="3 4">
    <name type="scientific">Jeotgalibaca dankookensis</name>
    <dbReference type="NCBI Taxonomy" id="708126"/>
    <lineage>
        <taxon>Bacteria</taxon>
        <taxon>Bacillati</taxon>
        <taxon>Bacillota</taxon>
        <taxon>Bacilli</taxon>
        <taxon>Lactobacillales</taxon>
        <taxon>Carnobacteriaceae</taxon>
        <taxon>Jeotgalibaca</taxon>
    </lineage>
</organism>
<protein>
    <recommendedName>
        <fullName evidence="2">CBS domain-containing protein</fullName>
    </recommendedName>
</protein>
<dbReference type="Proteomes" id="UP000188993">
    <property type="component" value="Chromosome"/>
</dbReference>
<reference evidence="3 4" key="1">
    <citation type="journal article" date="2014" name="Int. J. Syst. Evol. Microbiol.">
        <title>Jeotgalibaca dankookensis gen. nov., sp. nov., a member of the family Carnobacteriaceae, isolated from seujeot (Korean traditional food).</title>
        <authorList>
            <person name="Lee D.G."/>
            <person name="Trujillo M.E."/>
            <person name="Kang H."/>
            <person name="Ahn T.Y."/>
        </authorList>
    </citation>
    <scope>NUCLEOTIDE SEQUENCE [LARGE SCALE GENOMIC DNA]</scope>
    <source>
        <strain evidence="3 4">EX-07</strain>
    </source>
</reference>
<dbReference type="AlphaFoldDB" id="A0A1S6IR28"/>
<sequence>MNNSDLFIKEFNSLHDAMQEAAGKGREFYSLLHELKNTHPVVKKYESHIDLARRLRNLLVHESKADSYAIAQPSPELIQELKLVRMKLENPEKVSMFKKEVITLDVTDSLTKVLDLVEKHNITQFPVFNNKHFEGMLSDNGITHWLARVLGDKVIQLTDVRVKDIIQKDEELASYIIVSSNMPLYEVEQQMMAKINRTGNSKVVVLITPAGNISKKADIIGIITPWDMPEIISKL</sequence>
<dbReference type="STRING" id="708126.BW727_101639"/>
<dbReference type="OrthoDB" id="49104at2"/>